<dbReference type="PANTHER" id="PTHR30589">
    <property type="entry name" value="PROLIPOPROTEIN DIACYLGLYCERYL TRANSFERASE"/>
    <property type="match status" value="1"/>
</dbReference>
<keyword evidence="5 7" id="KW-1133">Transmembrane helix</keyword>
<evidence type="ECO:0000256" key="3">
    <source>
        <dbReference type="ARBA" id="ARBA00022679"/>
    </source>
</evidence>
<reference evidence="8 9" key="1">
    <citation type="journal article" date="2020" name="Biotechnol. Biofuels">
        <title>New insights from the biogas microbiome by comprehensive genome-resolved metagenomics of nearly 1600 species originating from multiple anaerobic digesters.</title>
        <authorList>
            <person name="Campanaro S."/>
            <person name="Treu L."/>
            <person name="Rodriguez-R L.M."/>
            <person name="Kovalovszki A."/>
            <person name="Ziels R.M."/>
            <person name="Maus I."/>
            <person name="Zhu X."/>
            <person name="Kougias P.G."/>
            <person name="Basile A."/>
            <person name="Luo G."/>
            <person name="Schluter A."/>
            <person name="Konstantinidis K.T."/>
            <person name="Angelidaki I."/>
        </authorList>
    </citation>
    <scope>NUCLEOTIDE SEQUENCE [LARGE SCALE GENOMIC DNA]</scope>
    <source>
        <strain evidence="8">AS27yjCOA_65</strain>
    </source>
</reference>
<dbReference type="PANTHER" id="PTHR30589:SF0">
    <property type="entry name" value="PHOSPHATIDYLGLYCEROL--PROLIPOPROTEIN DIACYLGLYCERYL TRANSFERASE"/>
    <property type="match status" value="1"/>
</dbReference>
<comment type="caution">
    <text evidence="8">The sequence shown here is derived from an EMBL/GenBank/DDBJ whole genome shotgun (WGS) entry which is preliminary data.</text>
</comment>
<dbReference type="PROSITE" id="PS01311">
    <property type="entry name" value="LGT"/>
    <property type="match status" value="1"/>
</dbReference>
<keyword evidence="4 7" id="KW-0812">Transmembrane</keyword>
<dbReference type="EMBL" id="JAAZON010000482">
    <property type="protein sequence ID" value="NMC63608.1"/>
    <property type="molecule type" value="Genomic_DNA"/>
</dbReference>
<protein>
    <submittedName>
        <fullName evidence="8">Prolipoprotein diacylglyceryl transferase</fullName>
    </submittedName>
</protein>
<dbReference type="GO" id="GO:0005886">
    <property type="term" value="C:plasma membrane"/>
    <property type="evidence" value="ECO:0007669"/>
    <property type="project" value="InterPro"/>
</dbReference>
<proteinExistence type="inferred from homology"/>
<name>A0A7X9FSP7_9DELT</name>
<organism evidence="8 9">
    <name type="scientific">SAR324 cluster bacterium</name>
    <dbReference type="NCBI Taxonomy" id="2024889"/>
    <lineage>
        <taxon>Bacteria</taxon>
        <taxon>Deltaproteobacteria</taxon>
        <taxon>SAR324 cluster</taxon>
    </lineage>
</organism>
<evidence type="ECO:0000256" key="1">
    <source>
        <dbReference type="ARBA" id="ARBA00007150"/>
    </source>
</evidence>
<evidence type="ECO:0000256" key="2">
    <source>
        <dbReference type="ARBA" id="ARBA00022475"/>
    </source>
</evidence>
<feature type="transmembrane region" description="Helical" evidence="7">
    <location>
        <begin position="169"/>
        <end position="186"/>
    </location>
</feature>
<dbReference type="AlphaFoldDB" id="A0A7X9FSP7"/>
<comment type="similarity">
    <text evidence="1">Belongs to the Lgt family.</text>
</comment>
<gene>
    <name evidence="8" type="ORF">GYA55_10640</name>
</gene>
<feature type="transmembrane region" description="Helical" evidence="7">
    <location>
        <begin position="206"/>
        <end position="225"/>
    </location>
</feature>
<sequence length="239" mass="27233">IGIIFACVYFARKNKISILHCMDLCALCSGPGIFFGRIANFINGELVGREAPSWLKWGVRFPQDILSWPSHDTERLLSLSPIVEKLGASKEYWQHAVENLPNSHSAQVFINSMLSRIIDAVQHSNIAIMDTLAPILTLRHPSQIYEALMEGLIVFLLLLFVWRKARKPGIISGYFLIFYSAVRIFCEEFRMPDLQIGFQLFGLTRGQWLSIIMISLGMICIIYWAKRPVEKLGGWLDSQ</sequence>
<dbReference type="GO" id="GO:0042158">
    <property type="term" value="P:lipoprotein biosynthetic process"/>
    <property type="evidence" value="ECO:0007669"/>
    <property type="project" value="InterPro"/>
</dbReference>
<evidence type="ECO:0000256" key="7">
    <source>
        <dbReference type="SAM" id="Phobius"/>
    </source>
</evidence>
<keyword evidence="8" id="KW-0449">Lipoprotein</keyword>
<dbReference type="GO" id="GO:0008961">
    <property type="term" value="F:phosphatidylglycerol-prolipoprotein diacylglyceryl transferase activity"/>
    <property type="evidence" value="ECO:0007669"/>
    <property type="project" value="InterPro"/>
</dbReference>
<dbReference type="InterPro" id="IPR001640">
    <property type="entry name" value="Lgt"/>
</dbReference>
<evidence type="ECO:0000256" key="4">
    <source>
        <dbReference type="ARBA" id="ARBA00022692"/>
    </source>
</evidence>
<keyword evidence="3 8" id="KW-0808">Transferase</keyword>
<keyword evidence="6 7" id="KW-0472">Membrane</keyword>
<feature type="non-terminal residue" evidence="8">
    <location>
        <position position="1"/>
    </location>
</feature>
<keyword evidence="2" id="KW-1003">Cell membrane</keyword>
<accession>A0A7X9FSP7</accession>
<evidence type="ECO:0000256" key="5">
    <source>
        <dbReference type="ARBA" id="ARBA00022989"/>
    </source>
</evidence>
<dbReference type="Pfam" id="PF01790">
    <property type="entry name" value="LGT"/>
    <property type="match status" value="1"/>
</dbReference>
<evidence type="ECO:0000313" key="8">
    <source>
        <dbReference type="EMBL" id="NMC63608.1"/>
    </source>
</evidence>
<feature type="transmembrane region" description="Helical" evidence="7">
    <location>
        <begin position="144"/>
        <end position="162"/>
    </location>
</feature>
<evidence type="ECO:0000256" key="6">
    <source>
        <dbReference type="ARBA" id="ARBA00023136"/>
    </source>
</evidence>
<evidence type="ECO:0000313" key="9">
    <source>
        <dbReference type="Proteomes" id="UP000524246"/>
    </source>
</evidence>
<dbReference type="Proteomes" id="UP000524246">
    <property type="component" value="Unassembled WGS sequence"/>
</dbReference>